<gene>
    <name evidence="1" type="ORF">WA1_10725</name>
</gene>
<name>A0A139XFZ6_9CYAN</name>
<evidence type="ECO:0000313" key="2">
    <source>
        <dbReference type="Proteomes" id="UP000076925"/>
    </source>
</evidence>
<reference evidence="1 2" key="1">
    <citation type="journal article" date="2013" name="Genome Biol. Evol.">
        <title>Genomes of Stigonematalean cyanobacteria (subsection V) and the evolution of oxygenic photosynthesis from prokaryotes to plastids.</title>
        <authorList>
            <person name="Dagan T."/>
            <person name="Roettger M."/>
            <person name="Stucken K."/>
            <person name="Landan G."/>
            <person name="Koch R."/>
            <person name="Major P."/>
            <person name="Gould S.B."/>
            <person name="Goremykin V.V."/>
            <person name="Rippka R."/>
            <person name="Tandeau de Marsac N."/>
            <person name="Gugger M."/>
            <person name="Lockhart P.J."/>
            <person name="Allen J.F."/>
            <person name="Brune I."/>
            <person name="Maus I."/>
            <person name="Puhler A."/>
            <person name="Martin W.F."/>
        </authorList>
    </citation>
    <scope>NUCLEOTIDE SEQUENCE [LARGE SCALE GENOMIC DNA]</scope>
    <source>
        <strain evidence="1 2">PCC 7110</strain>
    </source>
</reference>
<dbReference type="STRING" id="128403.WA1_10725"/>
<protein>
    <submittedName>
        <fullName evidence="1">Uncharacterized protein</fullName>
    </submittedName>
</protein>
<dbReference type="EMBL" id="ANNX02000013">
    <property type="protein sequence ID" value="KYC43593.1"/>
    <property type="molecule type" value="Genomic_DNA"/>
</dbReference>
<evidence type="ECO:0000313" key="1">
    <source>
        <dbReference type="EMBL" id="KYC43593.1"/>
    </source>
</evidence>
<comment type="caution">
    <text evidence="1">The sequence shown here is derived from an EMBL/GenBank/DDBJ whole genome shotgun (WGS) entry which is preliminary data.</text>
</comment>
<proteinExistence type="predicted"/>
<dbReference type="AlphaFoldDB" id="A0A139XFZ6"/>
<keyword evidence="2" id="KW-1185">Reference proteome</keyword>
<sequence length="76" mass="9429">MKRLPEMFCQTPQIWFSKIWYQILRKTYPWATLVITSWRLIFSRNVNRNREKIRFFTAFFKIDFAKVLSSINDMIF</sequence>
<accession>A0A139XFZ6</accession>
<dbReference type="Proteomes" id="UP000076925">
    <property type="component" value="Unassembled WGS sequence"/>
</dbReference>
<organism evidence="1 2">
    <name type="scientific">Scytonema hofmannii PCC 7110</name>
    <dbReference type="NCBI Taxonomy" id="128403"/>
    <lineage>
        <taxon>Bacteria</taxon>
        <taxon>Bacillati</taxon>
        <taxon>Cyanobacteriota</taxon>
        <taxon>Cyanophyceae</taxon>
        <taxon>Nostocales</taxon>
        <taxon>Scytonemataceae</taxon>
        <taxon>Scytonema</taxon>
    </lineage>
</organism>